<dbReference type="InterPro" id="IPR003825">
    <property type="entry name" value="Colicin-V_CvpA"/>
</dbReference>
<gene>
    <name evidence="6" type="ORF">FOY91_15975</name>
</gene>
<comment type="subcellular location">
    <subcellularLocation>
        <location evidence="1">Membrane</location>
        <topology evidence="1">Multi-pass membrane protein</topology>
    </subcellularLocation>
</comment>
<sequence>MGLTTLDILVLLLVGGGALLGVLRGFVTETLSLFAWIAAILAVKMAHGPATILLAGRLGTPTAASVAAFVLIFGVVFVGGKLVAGAIGRRTRQSVLGPLDRLLGFGFGALKGLIGATLLFLLANLATDTFYGGKSARPDWMIESRTFPLLNASSRAIVDFVAMRRAAGRAAAGERPASR</sequence>
<proteinExistence type="predicted"/>
<evidence type="ECO:0000256" key="1">
    <source>
        <dbReference type="ARBA" id="ARBA00004141"/>
    </source>
</evidence>
<evidence type="ECO:0000256" key="3">
    <source>
        <dbReference type="ARBA" id="ARBA00022989"/>
    </source>
</evidence>
<dbReference type="GO" id="GO:0016020">
    <property type="term" value="C:membrane"/>
    <property type="evidence" value="ECO:0007669"/>
    <property type="project" value="UniProtKB-SubCell"/>
</dbReference>
<dbReference type="OrthoDB" id="9806894at2"/>
<dbReference type="EMBL" id="VNIM01000078">
    <property type="protein sequence ID" value="TVV71843.1"/>
    <property type="molecule type" value="Genomic_DNA"/>
</dbReference>
<dbReference type="InterPro" id="IPR052719">
    <property type="entry name" value="CvpA-like"/>
</dbReference>
<comment type="caution">
    <text evidence="6">The sequence shown here is derived from an EMBL/GenBank/DDBJ whole genome shotgun (WGS) entry which is preliminary data.</text>
</comment>
<feature type="transmembrane region" description="Helical" evidence="5">
    <location>
        <begin position="7"/>
        <end position="27"/>
    </location>
</feature>
<evidence type="ECO:0000313" key="7">
    <source>
        <dbReference type="Proteomes" id="UP000318681"/>
    </source>
</evidence>
<dbReference type="PANTHER" id="PTHR36926:SF1">
    <property type="entry name" value="COLICIN V PRODUCTION PROTEIN"/>
    <property type="match status" value="1"/>
</dbReference>
<evidence type="ECO:0000313" key="6">
    <source>
        <dbReference type="EMBL" id="TVV71843.1"/>
    </source>
</evidence>
<feature type="transmembrane region" description="Helical" evidence="5">
    <location>
        <begin position="107"/>
        <end position="127"/>
    </location>
</feature>
<dbReference type="Pfam" id="PF02674">
    <property type="entry name" value="Colicin_V"/>
    <property type="match status" value="1"/>
</dbReference>
<name>A0A558QXF3_9SPHN</name>
<feature type="transmembrane region" description="Helical" evidence="5">
    <location>
        <begin position="33"/>
        <end position="54"/>
    </location>
</feature>
<organism evidence="6 7">
    <name type="scientific">Alterirhizorhabdus solaris</name>
    <dbReference type="NCBI Taxonomy" id="2529389"/>
    <lineage>
        <taxon>Bacteria</taxon>
        <taxon>Pseudomonadati</taxon>
        <taxon>Pseudomonadota</taxon>
        <taxon>Alphaproteobacteria</taxon>
        <taxon>Sphingomonadales</taxon>
        <taxon>Rhizorhabdaceae</taxon>
        <taxon>Alterirhizorhabdus</taxon>
    </lineage>
</organism>
<protein>
    <submittedName>
        <fullName evidence="6">CvpA family protein</fullName>
    </submittedName>
</protein>
<dbReference type="GO" id="GO:0009403">
    <property type="term" value="P:toxin biosynthetic process"/>
    <property type="evidence" value="ECO:0007669"/>
    <property type="project" value="InterPro"/>
</dbReference>
<evidence type="ECO:0000256" key="5">
    <source>
        <dbReference type="SAM" id="Phobius"/>
    </source>
</evidence>
<keyword evidence="7" id="KW-1185">Reference proteome</keyword>
<evidence type="ECO:0000256" key="4">
    <source>
        <dbReference type="ARBA" id="ARBA00023136"/>
    </source>
</evidence>
<feature type="transmembrane region" description="Helical" evidence="5">
    <location>
        <begin position="66"/>
        <end position="87"/>
    </location>
</feature>
<dbReference type="RefSeq" id="WP_145154160.1">
    <property type="nucleotide sequence ID" value="NZ_VNIM01000078.1"/>
</dbReference>
<reference evidence="6 7" key="1">
    <citation type="submission" date="2019-07" db="EMBL/GenBank/DDBJ databases">
        <title>Sphingomonas solaris sp. nov., isolated from a solar panel from Boston, Massachusetts.</title>
        <authorList>
            <person name="Tanner K."/>
            <person name="Pascual J."/>
            <person name="Mancuso C."/>
            <person name="Pereto J."/>
            <person name="Khalil A."/>
            <person name="Vilanova C."/>
        </authorList>
    </citation>
    <scope>NUCLEOTIDE SEQUENCE [LARGE SCALE GENOMIC DNA]</scope>
    <source>
        <strain evidence="6 7">R4DWN</strain>
    </source>
</reference>
<keyword evidence="4 5" id="KW-0472">Membrane</keyword>
<dbReference type="AlphaFoldDB" id="A0A558QXF3"/>
<keyword evidence="3 5" id="KW-1133">Transmembrane helix</keyword>
<evidence type="ECO:0000256" key="2">
    <source>
        <dbReference type="ARBA" id="ARBA00022692"/>
    </source>
</evidence>
<dbReference type="PANTHER" id="PTHR36926">
    <property type="entry name" value="COLICIN V PRODUCTION PROTEIN"/>
    <property type="match status" value="1"/>
</dbReference>
<accession>A0A558QXF3</accession>
<keyword evidence="2 5" id="KW-0812">Transmembrane</keyword>
<dbReference type="Proteomes" id="UP000318681">
    <property type="component" value="Unassembled WGS sequence"/>
</dbReference>